<dbReference type="InterPro" id="IPR001623">
    <property type="entry name" value="DnaJ_domain"/>
</dbReference>
<dbReference type="SUPFAM" id="SSF46565">
    <property type="entry name" value="Chaperone J-domain"/>
    <property type="match status" value="1"/>
</dbReference>
<dbReference type="Gene3D" id="2.60.260.20">
    <property type="entry name" value="Urease metallochaperone UreE, N-terminal domain"/>
    <property type="match status" value="2"/>
</dbReference>
<dbReference type="Pfam" id="PF00226">
    <property type="entry name" value="DnaJ"/>
    <property type="match status" value="1"/>
</dbReference>
<organism evidence="4 5">
    <name type="scientific">Grifola frondosa</name>
    <name type="common">Maitake</name>
    <name type="synonym">Polyporus frondosus</name>
    <dbReference type="NCBI Taxonomy" id="5627"/>
    <lineage>
        <taxon>Eukaryota</taxon>
        <taxon>Fungi</taxon>
        <taxon>Dikarya</taxon>
        <taxon>Basidiomycota</taxon>
        <taxon>Agaricomycotina</taxon>
        <taxon>Agaricomycetes</taxon>
        <taxon>Polyporales</taxon>
        <taxon>Grifolaceae</taxon>
        <taxon>Grifola</taxon>
    </lineage>
</organism>
<dbReference type="Proteomes" id="UP000092993">
    <property type="component" value="Unassembled WGS sequence"/>
</dbReference>
<dbReference type="InterPro" id="IPR008971">
    <property type="entry name" value="HSP40/DnaJ_pept-bd"/>
</dbReference>
<feature type="compositionally biased region" description="Basic and acidic residues" evidence="2">
    <location>
        <begin position="7"/>
        <end position="20"/>
    </location>
</feature>
<dbReference type="InterPro" id="IPR051339">
    <property type="entry name" value="DnaJ_subfamily_B"/>
</dbReference>
<dbReference type="AlphaFoldDB" id="A0A1C7M6B0"/>
<feature type="domain" description="J" evidence="3">
    <location>
        <begin position="1"/>
        <end position="47"/>
    </location>
</feature>
<dbReference type="STRING" id="5627.A0A1C7M6B0"/>
<proteinExistence type="predicted"/>
<evidence type="ECO:0000256" key="2">
    <source>
        <dbReference type="SAM" id="MobiDB-lite"/>
    </source>
</evidence>
<feature type="region of interest" description="Disordered" evidence="2">
    <location>
        <begin position="1"/>
        <end position="20"/>
    </location>
</feature>
<feature type="compositionally biased region" description="Low complexity" evidence="2">
    <location>
        <begin position="62"/>
        <end position="72"/>
    </location>
</feature>
<dbReference type="GO" id="GO:0051082">
    <property type="term" value="F:unfolded protein binding"/>
    <property type="evidence" value="ECO:0007669"/>
    <property type="project" value="InterPro"/>
</dbReference>
<dbReference type="PROSITE" id="PS50076">
    <property type="entry name" value="DNAJ_2"/>
    <property type="match status" value="1"/>
</dbReference>
<sequence>MPQALRWHPDRHNADPEEAKQKFIEINEAYTALIEQYQRQQRKDRRDGSKTSRHHAPPPSTPASSASSSRLSRSTEKPWPSPNATSRRTHEHARPPHPQPARFAFSKAPHRAHETDDSGDSDTDSAPRISRPFLKKSRLGDDDYEFVDLGTPIHPLRAPESKPNLAKDWIFPLRLTLADLYYGAAHRYRITRRLWSEKTQRIQIDVEICPGWRRGTRIRVPGVGNERKDGSFQDLVFVVEEAPHPRFTRSGDDLIVAVQVPWAEACPRRPYPSGACGGAKCEEELYVQGLDGEEFAVSIPRSLVEAADGTRIYGAGMPVRRGGKVVGKGDLVIRWDFVFPGSDGGQRSRWQSLKAAMRLKLSS</sequence>
<dbReference type="SUPFAM" id="SSF49493">
    <property type="entry name" value="HSP40/DnaJ peptide-binding domain"/>
    <property type="match status" value="2"/>
</dbReference>
<dbReference type="GO" id="GO:0005829">
    <property type="term" value="C:cytosol"/>
    <property type="evidence" value="ECO:0007669"/>
    <property type="project" value="TreeGrafter"/>
</dbReference>
<accession>A0A1C7M6B0</accession>
<gene>
    <name evidence="4" type="primary">psi1</name>
    <name evidence="4" type="ORF">A0H81_07625</name>
</gene>
<dbReference type="GO" id="GO:0006413">
    <property type="term" value="P:translational initiation"/>
    <property type="evidence" value="ECO:0007669"/>
    <property type="project" value="TreeGrafter"/>
</dbReference>
<dbReference type="CDD" id="cd10747">
    <property type="entry name" value="DnaJ_C"/>
    <property type="match status" value="1"/>
</dbReference>
<comment type="caution">
    <text evidence="4">The sequence shown here is derived from an EMBL/GenBank/DDBJ whole genome shotgun (WGS) entry which is preliminary data.</text>
</comment>
<dbReference type="OMA" id="KDAMHIK"/>
<dbReference type="OrthoDB" id="10250354at2759"/>
<evidence type="ECO:0000313" key="5">
    <source>
        <dbReference type="Proteomes" id="UP000092993"/>
    </source>
</evidence>
<reference evidence="4 5" key="1">
    <citation type="submission" date="2016-03" db="EMBL/GenBank/DDBJ databases">
        <title>Whole genome sequencing of Grifola frondosa 9006-11.</title>
        <authorList>
            <person name="Min B."/>
            <person name="Park H."/>
            <person name="Kim J.-G."/>
            <person name="Cho H."/>
            <person name="Oh Y.-L."/>
            <person name="Kong W.-S."/>
            <person name="Choi I.-G."/>
        </authorList>
    </citation>
    <scope>NUCLEOTIDE SEQUENCE [LARGE SCALE GENOMIC DNA]</scope>
    <source>
        <strain evidence="4 5">9006-11</strain>
    </source>
</reference>
<evidence type="ECO:0000256" key="1">
    <source>
        <dbReference type="ARBA" id="ARBA00023186"/>
    </source>
</evidence>
<keyword evidence="5" id="KW-1185">Reference proteome</keyword>
<dbReference type="Gene3D" id="1.10.287.110">
    <property type="entry name" value="DnaJ domain"/>
    <property type="match status" value="1"/>
</dbReference>
<dbReference type="GO" id="GO:0051087">
    <property type="term" value="F:protein-folding chaperone binding"/>
    <property type="evidence" value="ECO:0007669"/>
    <property type="project" value="TreeGrafter"/>
</dbReference>
<feature type="region of interest" description="Disordered" evidence="2">
    <location>
        <begin position="34"/>
        <end position="134"/>
    </location>
</feature>
<dbReference type="EMBL" id="LUGG01000009">
    <property type="protein sequence ID" value="OBZ72503.1"/>
    <property type="molecule type" value="Genomic_DNA"/>
</dbReference>
<dbReference type="GO" id="GO:0006457">
    <property type="term" value="P:protein folding"/>
    <property type="evidence" value="ECO:0007669"/>
    <property type="project" value="InterPro"/>
</dbReference>
<dbReference type="Pfam" id="PF01556">
    <property type="entry name" value="DnaJ_C"/>
    <property type="match status" value="1"/>
</dbReference>
<dbReference type="InterPro" id="IPR002939">
    <property type="entry name" value="DnaJ_C"/>
</dbReference>
<name>A0A1C7M6B0_GRIFR</name>
<keyword evidence="1" id="KW-0143">Chaperone</keyword>
<dbReference type="InterPro" id="IPR036869">
    <property type="entry name" value="J_dom_sf"/>
</dbReference>
<evidence type="ECO:0000259" key="3">
    <source>
        <dbReference type="PROSITE" id="PS50076"/>
    </source>
</evidence>
<dbReference type="PANTHER" id="PTHR24078:SF553">
    <property type="entry name" value="DNAJ HOMOLOG SUBFAMILY B MEMBER 5"/>
    <property type="match status" value="1"/>
</dbReference>
<evidence type="ECO:0000313" key="4">
    <source>
        <dbReference type="EMBL" id="OBZ72503.1"/>
    </source>
</evidence>
<dbReference type="PANTHER" id="PTHR24078">
    <property type="entry name" value="DNAJ HOMOLOG SUBFAMILY C MEMBER"/>
    <property type="match status" value="1"/>
</dbReference>
<protein>
    <submittedName>
        <fullName evidence="4">Protein psi1</fullName>
    </submittedName>
</protein>
<dbReference type="CDD" id="cd06257">
    <property type="entry name" value="DnaJ"/>
    <property type="match status" value="1"/>
</dbReference>